<evidence type="ECO:0000313" key="2">
    <source>
        <dbReference type="Proteomes" id="UP001296943"/>
    </source>
</evidence>
<organism evidence="1 2">
    <name type="scientific">Aquibacillus albus</name>
    <dbReference type="NCBI Taxonomy" id="1168171"/>
    <lineage>
        <taxon>Bacteria</taxon>
        <taxon>Bacillati</taxon>
        <taxon>Bacillota</taxon>
        <taxon>Bacilli</taxon>
        <taxon>Bacillales</taxon>
        <taxon>Bacillaceae</taxon>
        <taxon>Aquibacillus</taxon>
    </lineage>
</organism>
<dbReference type="RefSeq" id="WP_204500694.1">
    <property type="nucleotide sequence ID" value="NZ_JAFBDR010000016.1"/>
</dbReference>
<gene>
    <name evidence="1" type="ORF">JOC48_002858</name>
</gene>
<keyword evidence="2" id="KW-1185">Reference proteome</keyword>
<evidence type="ECO:0000313" key="1">
    <source>
        <dbReference type="EMBL" id="MBM7572355.1"/>
    </source>
</evidence>
<dbReference type="EMBL" id="JAFBDR010000016">
    <property type="protein sequence ID" value="MBM7572355.1"/>
    <property type="molecule type" value="Genomic_DNA"/>
</dbReference>
<reference evidence="1 2" key="1">
    <citation type="submission" date="2021-01" db="EMBL/GenBank/DDBJ databases">
        <title>Genomic Encyclopedia of Type Strains, Phase IV (KMG-IV): sequencing the most valuable type-strain genomes for metagenomic binning, comparative biology and taxonomic classification.</title>
        <authorList>
            <person name="Goeker M."/>
        </authorList>
    </citation>
    <scope>NUCLEOTIDE SEQUENCE [LARGE SCALE GENOMIC DNA]</scope>
    <source>
        <strain evidence="1 2">DSM 23711</strain>
    </source>
</reference>
<proteinExistence type="predicted"/>
<accession>A0ABS2N362</accession>
<protein>
    <submittedName>
        <fullName evidence="1">Uncharacterized protein</fullName>
    </submittedName>
</protein>
<sequence length="59" mass="6681">MTLNPNTDPQEQLKRVNKGTITEDDLIYAITLGYQSSIEKVIIKYQYLGVSYKKVVTTG</sequence>
<name>A0ABS2N362_9BACI</name>
<dbReference type="Proteomes" id="UP001296943">
    <property type="component" value="Unassembled WGS sequence"/>
</dbReference>
<comment type="caution">
    <text evidence="1">The sequence shown here is derived from an EMBL/GenBank/DDBJ whole genome shotgun (WGS) entry which is preliminary data.</text>
</comment>